<dbReference type="CDD" id="cd02007">
    <property type="entry name" value="TPP_DXS"/>
    <property type="match status" value="1"/>
</dbReference>
<dbReference type="Pfam" id="PF02779">
    <property type="entry name" value="Transket_pyr"/>
    <property type="match status" value="1"/>
</dbReference>
<evidence type="ECO:0000256" key="9">
    <source>
        <dbReference type="ARBA" id="ARBA00022977"/>
    </source>
</evidence>
<evidence type="ECO:0000256" key="8">
    <source>
        <dbReference type="ARBA" id="ARBA00022842"/>
    </source>
</evidence>
<dbReference type="Gene3D" id="3.40.50.970">
    <property type="match status" value="2"/>
</dbReference>
<dbReference type="InterPro" id="IPR029061">
    <property type="entry name" value="THDP-binding"/>
</dbReference>
<name>A0A0F9MQ91_9ZZZZ</name>
<comment type="cofactor">
    <cofactor evidence="1">
        <name>Mg(2+)</name>
        <dbReference type="ChEBI" id="CHEBI:18420"/>
    </cofactor>
</comment>
<dbReference type="EC" id="2.2.1.7" evidence="5"/>
<feature type="domain" description="Transketolase-like pyrimidine-binding" evidence="12">
    <location>
        <begin position="319"/>
        <end position="483"/>
    </location>
</feature>
<dbReference type="InterPro" id="IPR005475">
    <property type="entry name" value="Transketolase-like_Pyr-bd"/>
</dbReference>
<evidence type="ECO:0000256" key="4">
    <source>
        <dbReference type="ARBA" id="ARBA00011738"/>
    </source>
</evidence>
<evidence type="ECO:0000313" key="13">
    <source>
        <dbReference type="EMBL" id="KKM78920.1"/>
    </source>
</evidence>
<keyword evidence="9" id="KW-0784">Thiamine biosynthesis</keyword>
<dbReference type="PANTHER" id="PTHR43322:SF5">
    <property type="entry name" value="1-DEOXY-D-XYLULOSE-5-PHOSPHATE SYNTHASE, CHLOROPLASTIC"/>
    <property type="match status" value="1"/>
</dbReference>
<dbReference type="Pfam" id="PF13292">
    <property type="entry name" value="DXP_synthase_N"/>
    <property type="match status" value="1"/>
</dbReference>
<keyword evidence="8" id="KW-0460">Magnesium</keyword>
<dbReference type="SUPFAM" id="SSF52518">
    <property type="entry name" value="Thiamin diphosphate-binding fold (THDP-binding)"/>
    <property type="match status" value="2"/>
</dbReference>
<evidence type="ECO:0000256" key="2">
    <source>
        <dbReference type="ARBA" id="ARBA00004980"/>
    </source>
</evidence>
<dbReference type="HAMAP" id="MF_00315">
    <property type="entry name" value="DXP_synth"/>
    <property type="match status" value="1"/>
</dbReference>
<dbReference type="SMART" id="SM00861">
    <property type="entry name" value="Transket_pyr"/>
    <property type="match status" value="1"/>
</dbReference>
<dbReference type="GO" id="GO:0019288">
    <property type="term" value="P:isopentenyl diphosphate biosynthetic process, methylerythritol 4-phosphate pathway"/>
    <property type="evidence" value="ECO:0007669"/>
    <property type="project" value="TreeGrafter"/>
</dbReference>
<dbReference type="InterPro" id="IPR009014">
    <property type="entry name" value="Transketo_C/PFOR_II"/>
</dbReference>
<dbReference type="GO" id="GO:0009228">
    <property type="term" value="P:thiamine biosynthetic process"/>
    <property type="evidence" value="ECO:0007669"/>
    <property type="project" value="UniProtKB-KW"/>
</dbReference>
<keyword evidence="10" id="KW-0786">Thiamine pyrophosphate</keyword>
<dbReference type="NCBIfam" id="NF003933">
    <property type="entry name" value="PRK05444.2-2"/>
    <property type="match status" value="1"/>
</dbReference>
<proteinExistence type="inferred from homology"/>
<dbReference type="GO" id="GO:0016114">
    <property type="term" value="P:terpenoid biosynthetic process"/>
    <property type="evidence" value="ECO:0007669"/>
    <property type="project" value="InterPro"/>
</dbReference>
<evidence type="ECO:0000256" key="7">
    <source>
        <dbReference type="ARBA" id="ARBA00022723"/>
    </source>
</evidence>
<dbReference type="AlphaFoldDB" id="A0A0F9MQ91"/>
<evidence type="ECO:0000256" key="5">
    <source>
        <dbReference type="ARBA" id="ARBA00013150"/>
    </source>
</evidence>
<dbReference type="GO" id="GO:0005829">
    <property type="term" value="C:cytosol"/>
    <property type="evidence" value="ECO:0007669"/>
    <property type="project" value="TreeGrafter"/>
</dbReference>
<sequence>MSLLESVDSPQDLKKLALTALPDLAQEIRDLIIGTVSHNGGHMASNLGVVELTIALHRVFESPTDCIIFDVSHQAYAHKILTGRARKFSGIRTTGGYSGYFEPSESPHDVLALGHAGCGPAIALGIAQAKQMLSQPGYVVCVIGDGSLTSGLAYEGLSNIVALNPRNLMVVLNDNGMAISPNVGWLANWRDRWLPRMRDGLEMDSDFQTLERVSESLAAKVPLGELLLGVGRGVKRAIQTSIIPEVGMVWEEMGFNYLGPVGGHDISELLQVVTGARQNSDKVPFLHVLTDKGHGWDPASEEPVRYHQPGPPQHGVRKATYSEHFARVLAEEMESDQRVVAISAAMLEGTGLAKVKERFPDRVFDVGICEQQAVSMAAGMARTGLRPVVCIYSTFLQRAFDQIMGDVCLNDLPVVFAIDRAGVVGQDGKTHHGLYDLAYMRIPPNMVVAVPRDENELGHLLHTALRQDKPFSLRFPRGEVVGDHRHEPPKQIPIATAEVLHEGEGICLAAVGELVYTALAASRTLSEYGIEVQVVNVRYIKPVDPALIQELCENFTDVFVLEEGTSVGGAAAALLEGMHQISAGDIFPDHAEPDELRHRLGIDAPAVVDKVREVYEGGRDDTD</sequence>
<comment type="caution">
    <text evidence="13">The sequence shown here is derived from an EMBL/GenBank/DDBJ whole genome shotgun (WGS) entry which is preliminary data.</text>
</comment>
<comment type="subunit">
    <text evidence="4">Homodimer.</text>
</comment>
<evidence type="ECO:0000256" key="3">
    <source>
        <dbReference type="ARBA" id="ARBA00011081"/>
    </source>
</evidence>
<dbReference type="UniPathway" id="UPA00064">
    <property type="reaction ID" value="UER00091"/>
</dbReference>
<dbReference type="InterPro" id="IPR033248">
    <property type="entry name" value="Transketolase_C"/>
</dbReference>
<evidence type="ECO:0000256" key="6">
    <source>
        <dbReference type="ARBA" id="ARBA00022679"/>
    </source>
</evidence>
<keyword evidence="6" id="KW-0808">Transferase</keyword>
<comment type="similarity">
    <text evidence="3">Belongs to the transketolase family. DXPS subfamily.</text>
</comment>
<dbReference type="Gene3D" id="3.40.50.920">
    <property type="match status" value="1"/>
</dbReference>
<dbReference type="GO" id="GO:0046872">
    <property type="term" value="F:metal ion binding"/>
    <property type="evidence" value="ECO:0007669"/>
    <property type="project" value="UniProtKB-KW"/>
</dbReference>
<organism evidence="13">
    <name type="scientific">marine sediment metagenome</name>
    <dbReference type="NCBI Taxonomy" id="412755"/>
    <lineage>
        <taxon>unclassified sequences</taxon>
        <taxon>metagenomes</taxon>
        <taxon>ecological metagenomes</taxon>
    </lineage>
</organism>
<keyword evidence="11" id="KW-0414">Isoprene biosynthesis</keyword>
<evidence type="ECO:0000259" key="12">
    <source>
        <dbReference type="SMART" id="SM00861"/>
    </source>
</evidence>
<evidence type="ECO:0000256" key="10">
    <source>
        <dbReference type="ARBA" id="ARBA00023052"/>
    </source>
</evidence>
<keyword evidence="7" id="KW-0479">Metal-binding</keyword>
<evidence type="ECO:0000256" key="11">
    <source>
        <dbReference type="ARBA" id="ARBA00023229"/>
    </source>
</evidence>
<dbReference type="NCBIfam" id="TIGR00204">
    <property type="entry name" value="dxs"/>
    <property type="match status" value="1"/>
</dbReference>
<evidence type="ECO:0000256" key="1">
    <source>
        <dbReference type="ARBA" id="ARBA00001946"/>
    </source>
</evidence>
<comment type="pathway">
    <text evidence="2">Metabolic intermediate biosynthesis; 1-deoxy-D-xylulose 5-phosphate biosynthesis; 1-deoxy-D-xylulose 5-phosphate from D-glyceraldehyde 3-phosphate and pyruvate: step 1/1.</text>
</comment>
<dbReference type="EMBL" id="LAZR01008413">
    <property type="protein sequence ID" value="KKM78920.1"/>
    <property type="molecule type" value="Genomic_DNA"/>
</dbReference>
<reference evidence="13" key="1">
    <citation type="journal article" date="2015" name="Nature">
        <title>Complex archaea that bridge the gap between prokaryotes and eukaryotes.</title>
        <authorList>
            <person name="Spang A."/>
            <person name="Saw J.H."/>
            <person name="Jorgensen S.L."/>
            <person name="Zaremba-Niedzwiedzka K."/>
            <person name="Martijn J."/>
            <person name="Lind A.E."/>
            <person name="van Eijk R."/>
            <person name="Schleper C."/>
            <person name="Guy L."/>
            <person name="Ettema T.J."/>
        </authorList>
    </citation>
    <scope>NUCLEOTIDE SEQUENCE</scope>
</reference>
<dbReference type="SUPFAM" id="SSF52922">
    <property type="entry name" value="TK C-terminal domain-like"/>
    <property type="match status" value="1"/>
</dbReference>
<accession>A0A0F9MQ91</accession>
<dbReference type="Pfam" id="PF02780">
    <property type="entry name" value="Transketolase_C"/>
    <property type="match status" value="1"/>
</dbReference>
<dbReference type="PANTHER" id="PTHR43322">
    <property type="entry name" value="1-D-DEOXYXYLULOSE 5-PHOSPHATE SYNTHASE-RELATED"/>
    <property type="match status" value="1"/>
</dbReference>
<dbReference type="GO" id="GO:0008661">
    <property type="term" value="F:1-deoxy-D-xylulose-5-phosphate synthase activity"/>
    <property type="evidence" value="ECO:0007669"/>
    <property type="project" value="UniProtKB-EC"/>
</dbReference>
<dbReference type="CDD" id="cd07033">
    <property type="entry name" value="TPP_PYR_DXS_TK_like"/>
    <property type="match status" value="1"/>
</dbReference>
<gene>
    <name evidence="13" type="ORF">LCGC14_1355120</name>
</gene>
<protein>
    <recommendedName>
        <fullName evidence="5">1-deoxy-D-xylulose-5-phosphate synthase</fullName>
        <ecNumber evidence="5">2.2.1.7</ecNumber>
    </recommendedName>
</protein>
<dbReference type="InterPro" id="IPR005477">
    <property type="entry name" value="Dxylulose-5-P_synthase"/>
</dbReference>